<dbReference type="Gene3D" id="3.30.70.100">
    <property type="match status" value="1"/>
</dbReference>
<comment type="similarity">
    <text evidence="2">Belongs to the MscS (TC 1.A.23) family.</text>
</comment>
<dbReference type="InterPro" id="IPR011066">
    <property type="entry name" value="MscS_channel_C_sf"/>
</dbReference>
<dbReference type="Gene3D" id="2.30.30.60">
    <property type="match status" value="1"/>
</dbReference>
<feature type="domain" description="Mechanosensitive ion channel transmembrane helices 2/3" evidence="10">
    <location>
        <begin position="136"/>
        <end position="176"/>
    </location>
</feature>
<dbReference type="SUPFAM" id="SSF50182">
    <property type="entry name" value="Sm-like ribonucleoproteins"/>
    <property type="match status" value="1"/>
</dbReference>
<dbReference type="SUPFAM" id="SSF82689">
    <property type="entry name" value="Mechanosensitive channel protein MscS (YggB), C-terminal domain"/>
    <property type="match status" value="1"/>
</dbReference>
<keyword evidence="5 7" id="KW-1133">Transmembrane helix</keyword>
<name>A0A3B1ATI0_9ZZZZ</name>
<evidence type="ECO:0000259" key="10">
    <source>
        <dbReference type="Pfam" id="PF21088"/>
    </source>
</evidence>
<dbReference type="InterPro" id="IPR011014">
    <property type="entry name" value="MscS_channel_TM-2"/>
</dbReference>
<sequence>MNEYLDKLLNLLDVDKYGIVKIFSIVFAALLLDFIQKRVLKKLYQRLQSTRTQWDDALVHALQKPLTILIWIIGLSLALDVMEISVGNEMRVVGVIATITWVLVRFISYAEENILHQHKVAGKSFDRTTASAISQLLRTTILITSTLVMLQSLGFNISAILAFGGIGGIAIGFAAKDLLANFFGGMMIYLDRPFAIGDWVRSTDRDIEGTVEKIGWRTTMIRTFDKRPLYVPNSIFSTISVENPSRMSHRRIYETIGIRYDDISVMAKIIMDVKAMLVAHPEIDQTQTMIVNFNSFASSSLDFFIYTFTRTTDWIKYHEVKQDVLLKLSEVIDKHGAEMAFPTSTLHIPDEVKFNEFPVK</sequence>
<keyword evidence="4 7" id="KW-0812">Transmembrane</keyword>
<dbReference type="EMBL" id="UOFY01000034">
    <property type="protein sequence ID" value="VAX09296.1"/>
    <property type="molecule type" value="Genomic_DNA"/>
</dbReference>
<keyword evidence="6 7" id="KW-0472">Membrane</keyword>
<dbReference type="InterPro" id="IPR006686">
    <property type="entry name" value="MscS_channel_CS"/>
</dbReference>
<dbReference type="InterPro" id="IPR023408">
    <property type="entry name" value="MscS_beta-dom_sf"/>
</dbReference>
<keyword evidence="3" id="KW-1003">Cell membrane</keyword>
<gene>
    <name evidence="11" type="ORF">MNBD_GAMMA25-2360</name>
</gene>
<dbReference type="PROSITE" id="PS01246">
    <property type="entry name" value="UPF0003"/>
    <property type="match status" value="1"/>
</dbReference>
<dbReference type="InterPro" id="IPR006685">
    <property type="entry name" value="MscS_channel_2nd"/>
</dbReference>
<dbReference type="GO" id="GO:0055085">
    <property type="term" value="P:transmembrane transport"/>
    <property type="evidence" value="ECO:0007669"/>
    <property type="project" value="InterPro"/>
</dbReference>
<evidence type="ECO:0000259" key="9">
    <source>
        <dbReference type="Pfam" id="PF21082"/>
    </source>
</evidence>
<feature type="domain" description="Mechanosensitive ion channel MscS" evidence="8">
    <location>
        <begin position="177"/>
        <end position="246"/>
    </location>
</feature>
<organism evidence="11">
    <name type="scientific">hydrothermal vent metagenome</name>
    <dbReference type="NCBI Taxonomy" id="652676"/>
    <lineage>
        <taxon>unclassified sequences</taxon>
        <taxon>metagenomes</taxon>
        <taxon>ecological metagenomes</taxon>
    </lineage>
</organism>
<dbReference type="Pfam" id="PF21088">
    <property type="entry name" value="MS_channel_1st"/>
    <property type="match status" value="1"/>
</dbReference>
<feature type="transmembrane region" description="Helical" evidence="7">
    <location>
        <begin position="155"/>
        <end position="175"/>
    </location>
</feature>
<dbReference type="Gene3D" id="1.10.287.1260">
    <property type="match status" value="1"/>
</dbReference>
<feature type="domain" description="Mechanosensitive ion channel MscS C-terminal" evidence="9">
    <location>
        <begin position="255"/>
        <end position="339"/>
    </location>
</feature>
<evidence type="ECO:0000256" key="1">
    <source>
        <dbReference type="ARBA" id="ARBA00004651"/>
    </source>
</evidence>
<evidence type="ECO:0000256" key="7">
    <source>
        <dbReference type="SAM" id="Phobius"/>
    </source>
</evidence>
<dbReference type="PANTHER" id="PTHR43634:SF2">
    <property type="entry name" value="LOW CONDUCTANCE MECHANOSENSITIVE CHANNEL YNAI"/>
    <property type="match status" value="1"/>
</dbReference>
<evidence type="ECO:0000256" key="6">
    <source>
        <dbReference type="ARBA" id="ARBA00023136"/>
    </source>
</evidence>
<dbReference type="SUPFAM" id="SSF82861">
    <property type="entry name" value="Mechanosensitive channel protein MscS (YggB), transmembrane region"/>
    <property type="match status" value="1"/>
</dbReference>
<accession>A0A3B1ATI0</accession>
<dbReference type="Pfam" id="PF21082">
    <property type="entry name" value="MS_channel_3rd"/>
    <property type="match status" value="1"/>
</dbReference>
<feature type="transmembrane region" description="Helical" evidence="7">
    <location>
        <begin position="17"/>
        <end position="36"/>
    </location>
</feature>
<evidence type="ECO:0000256" key="4">
    <source>
        <dbReference type="ARBA" id="ARBA00022692"/>
    </source>
</evidence>
<dbReference type="AlphaFoldDB" id="A0A3B1ATI0"/>
<evidence type="ECO:0000256" key="2">
    <source>
        <dbReference type="ARBA" id="ARBA00008017"/>
    </source>
</evidence>
<dbReference type="InterPro" id="IPR010920">
    <property type="entry name" value="LSM_dom_sf"/>
</dbReference>
<evidence type="ECO:0000259" key="8">
    <source>
        <dbReference type="Pfam" id="PF00924"/>
    </source>
</evidence>
<proteinExistence type="inferred from homology"/>
<feature type="transmembrane region" description="Helical" evidence="7">
    <location>
        <begin position="57"/>
        <end position="78"/>
    </location>
</feature>
<evidence type="ECO:0000256" key="5">
    <source>
        <dbReference type="ARBA" id="ARBA00022989"/>
    </source>
</evidence>
<reference evidence="11" key="1">
    <citation type="submission" date="2018-06" db="EMBL/GenBank/DDBJ databases">
        <authorList>
            <person name="Zhirakovskaya E."/>
        </authorList>
    </citation>
    <scope>NUCLEOTIDE SEQUENCE</scope>
</reference>
<feature type="transmembrane region" description="Helical" evidence="7">
    <location>
        <begin position="90"/>
        <end position="108"/>
    </location>
</feature>
<dbReference type="GO" id="GO:0005886">
    <property type="term" value="C:plasma membrane"/>
    <property type="evidence" value="ECO:0007669"/>
    <property type="project" value="UniProtKB-SubCell"/>
</dbReference>
<dbReference type="InterPro" id="IPR049142">
    <property type="entry name" value="MS_channel_1st"/>
</dbReference>
<protein>
    <submittedName>
        <fullName evidence="11">Small-conductance mechanosensitive channel</fullName>
    </submittedName>
</protein>
<comment type="subcellular location">
    <subcellularLocation>
        <location evidence="1">Cell membrane</location>
        <topology evidence="1">Multi-pass membrane protein</topology>
    </subcellularLocation>
</comment>
<evidence type="ECO:0000313" key="11">
    <source>
        <dbReference type="EMBL" id="VAX09296.1"/>
    </source>
</evidence>
<dbReference type="InterPro" id="IPR049278">
    <property type="entry name" value="MS_channel_C"/>
</dbReference>
<dbReference type="PANTHER" id="PTHR43634">
    <property type="entry name" value="OW CONDUCTANCE MECHANOSENSITIVE CHANNEL"/>
    <property type="match status" value="1"/>
</dbReference>
<dbReference type="InterPro" id="IPR045042">
    <property type="entry name" value="YnaI-like"/>
</dbReference>
<evidence type="ECO:0000256" key="3">
    <source>
        <dbReference type="ARBA" id="ARBA00022475"/>
    </source>
</evidence>
<dbReference type="Pfam" id="PF00924">
    <property type="entry name" value="MS_channel_2nd"/>
    <property type="match status" value="1"/>
</dbReference>